<dbReference type="GO" id="GO:0016780">
    <property type="term" value="F:phosphotransferase activity, for other substituted phosphate groups"/>
    <property type="evidence" value="ECO:0007669"/>
    <property type="project" value="TreeGrafter"/>
</dbReference>
<dbReference type="PANTHER" id="PTHR30576">
    <property type="entry name" value="COLANIC BIOSYNTHESIS UDP-GLUCOSE LIPID CARRIER TRANSFERASE"/>
    <property type="match status" value="1"/>
</dbReference>
<dbReference type="AlphaFoldDB" id="A0A9Q3XCW9"/>
<comment type="similarity">
    <text evidence="1">Belongs to the bacterial sugar transferase family.</text>
</comment>
<feature type="transmembrane region" description="Helical" evidence="3">
    <location>
        <begin position="93"/>
        <end position="114"/>
    </location>
</feature>
<dbReference type="RefSeq" id="WP_222404891.1">
    <property type="nucleotide sequence ID" value="NZ_JAHVKP010000001.1"/>
</dbReference>
<evidence type="ECO:0000256" key="3">
    <source>
        <dbReference type="SAM" id="Phobius"/>
    </source>
</evidence>
<keyword evidence="3" id="KW-1133">Transmembrane helix</keyword>
<accession>A0A9Q3XCW9</accession>
<evidence type="ECO:0000259" key="4">
    <source>
        <dbReference type="Pfam" id="PF02397"/>
    </source>
</evidence>
<keyword evidence="3" id="KW-0472">Membrane</keyword>
<dbReference type="EMBL" id="JAHVKP010000001">
    <property type="protein sequence ID" value="MBY6217899.1"/>
    <property type="molecule type" value="Genomic_DNA"/>
</dbReference>
<organism evidence="5 6">
    <name type="scientific">Qipengyuania aquimaris</name>
    <dbReference type="NCBI Taxonomy" id="255984"/>
    <lineage>
        <taxon>Bacteria</taxon>
        <taxon>Pseudomonadati</taxon>
        <taxon>Pseudomonadota</taxon>
        <taxon>Alphaproteobacteria</taxon>
        <taxon>Sphingomonadales</taxon>
        <taxon>Erythrobacteraceae</taxon>
        <taxon>Qipengyuania</taxon>
    </lineage>
</organism>
<comment type="caution">
    <text evidence="5">The sequence shown here is derived from an EMBL/GenBank/DDBJ whole genome shotgun (WGS) entry which is preliminary data.</text>
</comment>
<dbReference type="Proteomes" id="UP000824927">
    <property type="component" value="Unassembled WGS sequence"/>
</dbReference>
<keyword evidence="2" id="KW-0270">Exopolysaccharide synthesis</keyword>
<gene>
    <name evidence="5" type="ORF">KUV31_06035</name>
</gene>
<sequence>MRQLRSAPVFLLKAPSLEGLPDCAIVADLHADLGDEWERFLAESAISGRPVYHYKHVWEAETGKVQIDHLSENSFGALVPSFTYQKIKRSVDLIVAVTTLPVVIPLLVVCAIMIKRDSAGPVFFRQWRMGHRGQAFEMLKLRTMSHGHNGKNRELSITATDDKRITKVGAFLRRTRLDELPQIYNILRGEMSWIGPRPEAISLSEWYENEIPFYRYRHMVRPGISGWAQVNQGHVAEVGAVGEKLQYDFYYVKNLSYWLDMLIVLRTLKVVFSGFGAK</sequence>
<proteinExistence type="inferred from homology"/>
<feature type="domain" description="Bacterial sugar transferase" evidence="4">
    <location>
        <begin position="88"/>
        <end position="272"/>
    </location>
</feature>
<dbReference type="PANTHER" id="PTHR30576:SF0">
    <property type="entry name" value="UNDECAPRENYL-PHOSPHATE N-ACETYLGALACTOSAMINYL 1-PHOSPHATE TRANSFERASE-RELATED"/>
    <property type="match status" value="1"/>
</dbReference>
<dbReference type="GO" id="GO:0000271">
    <property type="term" value="P:polysaccharide biosynthetic process"/>
    <property type="evidence" value="ECO:0007669"/>
    <property type="project" value="UniProtKB-KW"/>
</dbReference>
<dbReference type="Pfam" id="PF02397">
    <property type="entry name" value="Bac_transf"/>
    <property type="match status" value="1"/>
</dbReference>
<keyword evidence="5" id="KW-0808">Transferase</keyword>
<keyword evidence="3" id="KW-0812">Transmembrane</keyword>
<dbReference type="InterPro" id="IPR003362">
    <property type="entry name" value="Bact_transf"/>
</dbReference>
<protein>
    <submittedName>
        <fullName evidence="5">Sugar transferase</fullName>
    </submittedName>
</protein>
<reference evidence="5" key="1">
    <citation type="submission" date="2021-06" db="EMBL/GenBank/DDBJ databases">
        <title>50 bacteria genomes isolated from Dapeng, Shenzhen, China.</title>
        <authorList>
            <person name="Zheng W."/>
            <person name="Yu S."/>
            <person name="Huang Y."/>
        </authorList>
    </citation>
    <scope>NUCLEOTIDE SEQUENCE</scope>
    <source>
        <strain evidence="5">DP4N28-2</strain>
    </source>
</reference>
<name>A0A9Q3XCW9_9SPHN</name>
<evidence type="ECO:0000313" key="5">
    <source>
        <dbReference type="EMBL" id="MBY6217899.1"/>
    </source>
</evidence>
<evidence type="ECO:0000313" key="6">
    <source>
        <dbReference type="Proteomes" id="UP000824927"/>
    </source>
</evidence>
<evidence type="ECO:0000256" key="1">
    <source>
        <dbReference type="ARBA" id="ARBA00006464"/>
    </source>
</evidence>
<evidence type="ECO:0000256" key="2">
    <source>
        <dbReference type="ARBA" id="ARBA00023169"/>
    </source>
</evidence>